<evidence type="ECO:0000256" key="3">
    <source>
        <dbReference type="SAM" id="MobiDB-lite"/>
    </source>
</evidence>
<evidence type="ECO:0000259" key="4">
    <source>
        <dbReference type="Pfam" id="PF13462"/>
    </source>
</evidence>
<dbReference type="SUPFAM" id="SSF52833">
    <property type="entry name" value="Thioredoxin-like"/>
    <property type="match status" value="1"/>
</dbReference>
<dbReference type="EMBL" id="WUUU01000009">
    <property type="protein sequence ID" value="MXR19578.1"/>
    <property type="molecule type" value="Genomic_DNA"/>
</dbReference>
<dbReference type="Gene3D" id="3.40.30.10">
    <property type="entry name" value="Glutaredoxin"/>
    <property type="match status" value="1"/>
</dbReference>
<dbReference type="Proteomes" id="UP000471521">
    <property type="component" value="Unassembled WGS sequence"/>
</dbReference>
<keyword evidence="2" id="KW-0813">Transport</keyword>
<keyword evidence="6" id="KW-1185">Reference proteome</keyword>
<feature type="region of interest" description="Disordered" evidence="3">
    <location>
        <begin position="30"/>
        <end position="70"/>
    </location>
</feature>
<organism evidence="5 6">
    <name type="scientific">Halobacterium bonnevillei</name>
    <dbReference type="NCBI Taxonomy" id="2692200"/>
    <lineage>
        <taxon>Archaea</taxon>
        <taxon>Methanobacteriati</taxon>
        <taxon>Methanobacteriota</taxon>
        <taxon>Stenosarchaea group</taxon>
        <taxon>Halobacteria</taxon>
        <taxon>Halobacteriales</taxon>
        <taxon>Halobacteriaceae</taxon>
        <taxon>Halobacterium</taxon>
    </lineage>
</organism>
<feature type="domain" description="Thioredoxin-like fold" evidence="4">
    <location>
        <begin position="100"/>
        <end position="261"/>
    </location>
</feature>
<feature type="compositionally biased region" description="Polar residues" evidence="3">
    <location>
        <begin position="56"/>
        <end position="65"/>
    </location>
</feature>
<comment type="caution">
    <text evidence="5">The sequence shown here is derived from an EMBL/GenBank/DDBJ whole genome shotgun (WGS) entry which is preliminary data.</text>
</comment>
<feature type="compositionally biased region" description="Low complexity" evidence="3">
    <location>
        <begin position="43"/>
        <end position="55"/>
    </location>
</feature>
<evidence type="ECO:0000256" key="2">
    <source>
        <dbReference type="ARBA" id="ARBA00022982"/>
    </source>
</evidence>
<dbReference type="InterPro" id="IPR012336">
    <property type="entry name" value="Thioredoxin-like_fold"/>
</dbReference>
<evidence type="ECO:0000256" key="1">
    <source>
        <dbReference type="ARBA" id="ARBA00007787"/>
    </source>
</evidence>
<proteinExistence type="inferred from homology"/>
<sequence>MHETTRRYALALAATGLTGSLSGCASLTGAFDDSESSAEEPAQTTRNDTQTSDTTPENGTTSNGPEATDVDITEPDVFAAETPIPDAPADYEYATMSARSDAPVATVYGSWKCPYTREFVRTGLPELVAEFVASGDVALEFRSVAYDGDEPFLGEDAPRASRAGLAAWHVDPDAYWEYFEYVFANQPPEREAWAQPDALARFASEAGVEPTDQFEAEFTGSGHSDAVRAASTRFQELDADAVPRVVTSDSVTAPNLDVDATREQFRTLAARDD</sequence>
<evidence type="ECO:0000313" key="5">
    <source>
        <dbReference type="EMBL" id="MXR19578.1"/>
    </source>
</evidence>
<dbReference type="RefSeq" id="WP_159525162.1">
    <property type="nucleotide sequence ID" value="NZ_WUUU01000009.1"/>
</dbReference>
<reference evidence="5 6" key="1">
    <citation type="submission" date="2019-12" db="EMBL/GenBank/DDBJ databases">
        <title>Isolation and characterization of three novel carbon monoxide-oxidizing members of Halobacteria from salione crusts and soils.</title>
        <authorList>
            <person name="Myers M.R."/>
            <person name="King G.M."/>
        </authorList>
    </citation>
    <scope>NUCLEOTIDE SEQUENCE [LARGE SCALE GENOMIC DNA]</scope>
    <source>
        <strain evidence="5 6">PCN9</strain>
    </source>
</reference>
<dbReference type="AlphaFoldDB" id="A0A6B0SDT5"/>
<dbReference type="PROSITE" id="PS51257">
    <property type="entry name" value="PROKAR_LIPOPROTEIN"/>
    <property type="match status" value="1"/>
</dbReference>
<evidence type="ECO:0000313" key="6">
    <source>
        <dbReference type="Proteomes" id="UP000471521"/>
    </source>
</evidence>
<gene>
    <name evidence="5" type="ORF">GRX66_02760</name>
</gene>
<protein>
    <submittedName>
        <fullName evidence="5">Thioredoxin domain-containing protein</fullName>
    </submittedName>
</protein>
<dbReference type="InterPro" id="IPR036249">
    <property type="entry name" value="Thioredoxin-like_sf"/>
</dbReference>
<dbReference type="OrthoDB" id="15256at2157"/>
<dbReference type="Pfam" id="PF13462">
    <property type="entry name" value="Thioredoxin_4"/>
    <property type="match status" value="1"/>
</dbReference>
<name>A0A6B0SDT5_9EURY</name>
<accession>A0A6B0SDT5</accession>
<comment type="similarity">
    <text evidence="1">Belongs to the glutaredoxin family.</text>
</comment>
<keyword evidence="2" id="KW-0249">Electron transport</keyword>